<dbReference type="EMBL" id="REGN01008392">
    <property type="protein sequence ID" value="RNA03682.1"/>
    <property type="molecule type" value="Genomic_DNA"/>
</dbReference>
<evidence type="ECO:0000313" key="1">
    <source>
        <dbReference type="EMBL" id="RNA03682.1"/>
    </source>
</evidence>
<gene>
    <name evidence="1" type="ORF">BpHYR1_006577</name>
</gene>
<proteinExistence type="predicted"/>
<reference evidence="1 2" key="1">
    <citation type="journal article" date="2018" name="Sci. Rep.">
        <title>Genomic signatures of local adaptation to the degree of environmental predictability in rotifers.</title>
        <authorList>
            <person name="Franch-Gras L."/>
            <person name="Hahn C."/>
            <person name="Garcia-Roger E.M."/>
            <person name="Carmona M.J."/>
            <person name="Serra M."/>
            <person name="Gomez A."/>
        </authorList>
    </citation>
    <scope>NUCLEOTIDE SEQUENCE [LARGE SCALE GENOMIC DNA]</scope>
    <source>
        <strain evidence="1">HYR1</strain>
    </source>
</reference>
<protein>
    <submittedName>
        <fullName evidence="1">Uncharacterized protein</fullName>
    </submittedName>
</protein>
<keyword evidence="2" id="KW-1185">Reference proteome</keyword>
<name>A0A3M7PWW2_BRAPC</name>
<dbReference type="OrthoDB" id="10206678at2759"/>
<sequence>ALVSHNKKKLIASDGDFLCCLCQDTTLFILPYDQKLTREGWFALKCKISEHKIKFREKMGSPNANNQTRTRLFDQKFSELFKDKVLCMRISQIVNLKNELTATVDLYFLPHQIKHLLKIKDQQIHQLKSNINKSNVNCVQFVLDQIKQFEQTHTMCSFQFMQTVTALPRKIIKFSLQNVTYCNNFLTPKINGLQ</sequence>
<dbReference type="Proteomes" id="UP000276133">
    <property type="component" value="Unassembled WGS sequence"/>
</dbReference>
<evidence type="ECO:0000313" key="2">
    <source>
        <dbReference type="Proteomes" id="UP000276133"/>
    </source>
</evidence>
<comment type="caution">
    <text evidence="1">The sequence shown here is derived from an EMBL/GenBank/DDBJ whole genome shotgun (WGS) entry which is preliminary data.</text>
</comment>
<accession>A0A3M7PWW2</accession>
<organism evidence="1 2">
    <name type="scientific">Brachionus plicatilis</name>
    <name type="common">Marine rotifer</name>
    <name type="synonym">Brachionus muelleri</name>
    <dbReference type="NCBI Taxonomy" id="10195"/>
    <lineage>
        <taxon>Eukaryota</taxon>
        <taxon>Metazoa</taxon>
        <taxon>Spiralia</taxon>
        <taxon>Gnathifera</taxon>
        <taxon>Rotifera</taxon>
        <taxon>Eurotatoria</taxon>
        <taxon>Monogononta</taxon>
        <taxon>Pseudotrocha</taxon>
        <taxon>Ploima</taxon>
        <taxon>Brachionidae</taxon>
        <taxon>Brachionus</taxon>
    </lineage>
</organism>
<feature type="non-terminal residue" evidence="1">
    <location>
        <position position="1"/>
    </location>
</feature>
<dbReference type="AlphaFoldDB" id="A0A3M7PWW2"/>